<dbReference type="PANTHER" id="PTHR24286">
    <property type="entry name" value="CYTOCHROME P450 26"/>
    <property type="match status" value="1"/>
</dbReference>
<keyword evidence="4 7" id="KW-0479">Metal-binding</keyword>
<evidence type="ECO:0000256" key="4">
    <source>
        <dbReference type="ARBA" id="ARBA00022723"/>
    </source>
</evidence>
<evidence type="ECO:0000256" key="2">
    <source>
        <dbReference type="ARBA" id="ARBA00010617"/>
    </source>
</evidence>
<keyword evidence="3" id="KW-0812">Transmembrane</keyword>
<dbReference type="PRINTS" id="PR00463">
    <property type="entry name" value="EP450I"/>
</dbReference>
<dbReference type="AlphaFoldDB" id="A0A6J1DWD3"/>
<evidence type="ECO:0000313" key="9">
    <source>
        <dbReference type="Proteomes" id="UP000504603"/>
    </source>
</evidence>
<dbReference type="Pfam" id="PF00067">
    <property type="entry name" value="p450"/>
    <property type="match status" value="1"/>
</dbReference>
<dbReference type="Gene3D" id="1.10.630.10">
    <property type="entry name" value="Cytochrome P450"/>
    <property type="match status" value="1"/>
</dbReference>
<evidence type="ECO:0000313" key="12">
    <source>
        <dbReference type="RefSeq" id="XP_022158539.1"/>
    </source>
</evidence>
<dbReference type="SUPFAM" id="SSF48264">
    <property type="entry name" value="Cytochrome P450"/>
    <property type="match status" value="1"/>
</dbReference>
<comment type="cofactor">
    <cofactor evidence="7">
        <name>heme</name>
        <dbReference type="ChEBI" id="CHEBI:30413"/>
    </cofactor>
</comment>
<protein>
    <submittedName>
        <fullName evidence="10 11">Abscisic acid 8'-hydroxylase 3-like</fullName>
    </submittedName>
</protein>
<proteinExistence type="inferred from homology"/>
<dbReference type="PROSITE" id="PS00086">
    <property type="entry name" value="CYTOCHROME_P450"/>
    <property type="match status" value="1"/>
</dbReference>
<keyword evidence="5" id="KW-0472">Membrane</keyword>
<dbReference type="RefSeq" id="XP_022158537.1">
    <property type="nucleotide sequence ID" value="XM_022302845.1"/>
</dbReference>
<keyword evidence="8" id="KW-0503">Monooxygenase</keyword>
<dbReference type="GO" id="GO:0016705">
    <property type="term" value="F:oxidoreductase activity, acting on paired donors, with incorporation or reduction of molecular oxygen"/>
    <property type="evidence" value="ECO:0007669"/>
    <property type="project" value="InterPro"/>
</dbReference>
<dbReference type="InterPro" id="IPR001128">
    <property type="entry name" value="Cyt_P450"/>
</dbReference>
<keyword evidence="5" id="KW-1133">Transmembrane helix</keyword>
<dbReference type="PRINTS" id="PR00385">
    <property type="entry name" value="P450"/>
</dbReference>
<dbReference type="Proteomes" id="UP000504603">
    <property type="component" value="Unplaced"/>
</dbReference>
<dbReference type="GO" id="GO:0020037">
    <property type="term" value="F:heme binding"/>
    <property type="evidence" value="ECO:0007669"/>
    <property type="project" value="InterPro"/>
</dbReference>
<accession>A0A6J1DWD3</accession>
<gene>
    <name evidence="10 11 12" type="primary">LOC111025002</name>
</gene>
<comment type="subcellular location">
    <subcellularLocation>
        <location evidence="1">Membrane</location>
        <topology evidence="1">Single-pass membrane protein</topology>
    </subcellularLocation>
</comment>
<evidence type="ECO:0000313" key="11">
    <source>
        <dbReference type="RefSeq" id="XP_022158538.1"/>
    </source>
</evidence>
<organism evidence="9 11">
    <name type="scientific">Momordica charantia</name>
    <name type="common">Bitter gourd</name>
    <name type="synonym">Balsam pear</name>
    <dbReference type="NCBI Taxonomy" id="3673"/>
    <lineage>
        <taxon>Eukaryota</taxon>
        <taxon>Viridiplantae</taxon>
        <taxon>Streptophyta</taxon>
        <taxon>Embryophyta</taxon>
        <taxon>Tracheophyta</taxon>
        <taxon>Spermatophyta</taxon>
        <taxon>Magnoliopsida</taxon>
        <taxon>eudicotyledons</taxon>
        <taxon>Gunneridae</taxon>
        <taxon>Pentapetalae</taxon>
        <taxon>rosids</taxon>
        <taxon>fabids</taxon>
        <taxon>Cucurbitales</taxon>
        <taxon>Cucurbitaceae</taxon>
        <taxon>Momordiceae</taxon>
        <taxon>Momordica</taxon>
    </lineage>
</organism>
<evidence type="ECO:0000256" key="3">
    <source>
        <dbReference type="ARBA" id="ARBA00022692"/>
    </source>
</evidence>
<dbReference type="RefSeq" id="XP_022158538.1">
    <property type="nucleotide sequence ID" value="XM_022302846.1"/>
</dbReference>
<dbReference type="InterPro" id="IPR002401">
    <property type="entry name" value="Cyt_P450_E_grp-I"/>
</dbReference>
<dbReference type="GeneID" id="111025002"/>
<dbReference type="PANTHER" id="PTHR24286:SF28">
    <property type="entry name" value="ABSCISIC ACID 8'-HYDROXYLASE 3-LIKE"/>
    <property type="match status" value="1"/>
</dbReference>
<dbReference type="GO" id="GO:0016020">
    <property type="term" value="C:membrane"/>
    <property type="evidence" value="ECO:0007669"/>
    <property type="project" value="UniProtKB-SubCell"/>
</dbReference>
<dbReference type="GO" id="GO:0016132">
    <property type="term" value="P:brassinosteroid biosynthetic process"/>
    <property type="evidence" value="ECO:0007669"/>
    <property type="project" value="TreeGrafter"/>
</dbReference>
<evidence type="ECO:0000256" key="5">
    <source>
        <dbReference type="ARBA" id="ARBA00022989"/>
    </source>
</evidence>
<name>A0A6J1DWD3_MOMCH</name>
<dbReference type="CDD" id="cd11043">
    <property type="entry name" value="CYP90-like"/>
    <property type="match status" value="1"/>
</dbReference>
<comment type="similarity">
    <text evidence="2 8">Belongs to the cytochrome P450 family.</text>
</comment>
<dbReference type="RefSeq" id="XP_022158539.1">
    <property type="nucleotide sequence ID" value="XM_022302847.1"/>
</dbReference>
<keyword evidence="6 7" id="KW-0408">Iron</keyword>
<evidence type="ECO:0000256" key="1">
    <source>
        <dbReference type="ARBA" id="ARBA00004167"/>
    </source>
</evidence>
<evidence type="ECO:0000256" key="8">
    <source>
        <dbReference type="RuleBase" id="RU000461"/>
    </source>
</evidence>
<dbReference type="GO" id="GO:0010268">
    <property type="term" value="P:brassinosteroid homeostasis"/>
    <property type="evidence" value="ECO:0007669"/>
    <property type="project" value="TreeGrafter"/>
</dbReference>
<evidence type="ECO:0000256" key="6">
    <source>
        <dbReference type="ARBA" id="ARBA00023004"/>
    </source>
</evidence>
<keyword evidence="9" id="KW-1185">Reference proteome</keyword>
<dbReference type="OrthoDB" id="3945418at2759"/>
<feature type="binding site" description="axial binding residue" evidence="7">
    <location>
        <position position="426"/>
    </location>
    <ligand>
        <name>heme</name>
        <dbReference type="ChEBI" id="CHEBI:30413"/>
    </ligand>
    <ligandPart>
        <name>Fe</name>
        <dbReference type="ChEBI" id="CHEBI:18248"/>
    </ligandPart>
</feature>
<reference evidence="10 11" key="1">
    <citation type="submission" date="2025-04" db="UniProtKB">
        <authorList>
            <consortium name="RefSeq"/>
        </authorList>
    </citation>
    <scope>IDENTIFICATION</scope>
    <source>
        <strain evidence="10 11">OHB3-1</strain>
    </source>
</reference>
<keyword evidence="8" id="KW-0560">Oxidoreductase</keyword>
<dbReference type="GO" id="GO:0004497">
    <property type="term" value="F:monooxygenase activity"/>
    <property type="evidence" value="ECO:0007669"/>
    <property type="project" value="UniProtKB-KW"/>
</dbReference>
<sequence>MRRLSSRLHAQSTSEKAVISLLVLRSWGSPKGMEEIPGNLGWPLVGESFSFLSDFSSTAGICSFMINRQKRFGKVFKTSVLGRLTVFMTGSDAAKVLLTGKDGMVSLNLFYTGKQVLGQSSLLQTNGEAHKRLRRLIGEPLSIDGLRKYFQFINNLAIETLDEWSGRSVFVLEEASTFTLKVIGNMIMSLEPKGEEQEKFRDNFKIISSCFASLPLNIPGTAFYRGMKARERMFEMLDSIIAKRRSGEICRQDFLDSLIIKHKKAGADSISDEEKLTDAQLKDNILTLLIAGHDTTTAALTWLLKFLGENPHVLEQLRIEHQEIQARRRGENLTWGDVNNLPYTAKVISETLRRATILPWNSRRAAQDFEIGGYKIKKGWSVNLDVVSIHHDAAVFPEPNKFDPSRFEAPLKPFSFLGFGSGPRMCPGINLAKLEISVFIHHLVCKYRWTSLEDGDDSVQPTLVRMPRNKYPIRVEPL</sequence>
<evidence type="ECO:0000256" key="7">
    <source>
        <dbReference type="PIRSR" id="PIRSR602401-1"/>
    </source>
</evidence>
<dbReference type="KEGG" id="mcha:111025002"/>
<keyword evidence="7 8" id="KW-0349">Heme</keyword>
<evidence type="ECO:0000313" key="10">
    <source>
        <dbReference type="RefSeq" id="XP_022158537.1"/>
    </source>
</evidence>
<dbReference type="GO" id="GO:0005506">
    <property type="term" value="F:iron ion binding"/>
    <property type="evidence" value="ECO:0007669"/>
    <property type="project" value="InterPro"/>
</dbReference>
<dbReference type="InterPro" id="IPR036396">
    <property type="entry name" value="Cyt_P450_sf"/>
</dbReference>
<dbReference type="GO" id="GO:0016125">
    <property type="term" value="P:sterol metabolic process"/>
    <property type="evidence" value="ECO:0007669"/>
    <property type="project" value="TreeGrafter"/>
</dbReference>
<dbReference type="InterPro" id="IPR017972">
    <property type="entry name" value="Cyt_P450_CS"/>
</dbReference>